<name>A0A182NT37_9DIPT</name>
<dbReference type="VEuPathDB" id="VectorBase:ADIR010827"/>
<evidence type="ECO:0000313" key="1">
    <source>
        <dbReference type="EnsemblMetazoa" id="ADIR010827-PA"/>
    </source>
</evidence>
<organism evidence="1 2">
    <name type="scientific">Anopheles dirus</name>
    <dbReference type="NCBI Taxonomy" id="7168"/>
    <lineage>
        <taxon>Eukaryota</taxon>
        <taxon>Metazoa</taxon>
        <taxon>Ecdysozoa</taxon>
        <taxon>Arthropoda</taxon>
        <taxon>Hexapoda</taxon>
        <taxon>Insecta</taxon>
        <taxon>Pterygota</taxon>
        <taxon>Neoptera</taxon>
        <taxon>Endopterygota</taxon>
        <taxon>Diptera</taxon>
        <taxon>Nematocera</taxon>
        <taxon>Culicoidea</taxon>
        <taxon>Culicidae</taxon>
        <taxon>Anophelinae</taxon>
        <taxon>Anopheles</taxon>
    </lineage>
</organism>
<dbReference type="STRING" id="7168.A0A182NT37"/>
<reference evidence="2" key="1">
    <citation type="submission" date="2013-03" db="EMBL/GenBank/DDBJ databases">
        <title>The Genome Sequence of Anopheles dirus WRAIR2.</title>
        <authorList>
            <consortium name="The Broad Institute Genomics Platform"/>
            <person name="Neafsey D.E."/>
            <person name="Walton C."/>
            <person name="Walker B."/>
            <person name="Young S.K."/>
            <person name="Zeng Q."/>
            <person name="Gargeya S."/>
            <person name="Fitzgerald M."/>
            <person name="Haas B."/>
            <person name="Abouelleil A."/>
            <person name="Allen A.W."/>
            <person name="Alvarado L."/>
            <person name="Arachchi H.M."/>
            <person name="Berlin A.M."/>
            <person name="Chapman S.B."/>
            <person name="Gainer-Dewar J."/>
            <person name="Goldberg J."/>
            <person name="Griggs A."/>
            <person name="Gujja S."/>
            <person name="Hansen M."/>
            <person name="Howarth C."/>
            <person name="Imamovic A."/>
            <person name="Ireland A."/>
            <person name="Larimer J."/>
            <person name="McCowan C."/>
            <person name="Murphy C."/>
            <person name="Pearson M."/>
            <person name="Poon T.W."/>
            <person name="Priest M."/>
            <person name="Roberts A."/>
            <person name="Saif S."/>
            <person name="Shea T."/>
            <person name="Sisk P."/>
            <person name="Sykes S."/>
            <person name="Wortman J."/>
            <person name="Nusbaum C."/>
            <person name="Birren B."/>
        </authorList>
    </citation>
    <scope>NUCLEOTIDE SEQUENCE [LARGE SCALE GENOMIC DNA]</scope>
    <source>
        <strain evidence="2">WRAIR2</strain>
    </source>
</reference>
<dbReference type="Proteomes" id="UP000075884">
    <property type="component" value="Unassembled WGS sequence"/>
</dbReference>
<keyword evidence="2" id="KW-1185">Reference proteome</keyword>
<dbReference type="AlphaFoldDB" id="A0A182NT37"/>
<dbReference type="EnsemblMetazoa" id="ADIR010827-RA">
    <property type="protein sequence ID" value="ADIR010827-PA"/>
    <property type="gene ID" value="ADIR010827"/>
</dbReference>
<proteinExistence type="predicted"/>
<evidence type="ECO:0000313" key="2">
    <source>
        <dbReference type="Proteomes" id="UP000075884"/>
    </source>
</evidence>
<reference evidence="1" key="2">
    <citation type="submission" date="2020-05" db="UniProtKB">
        <authorList>
            <consortium name="EnsemblMetazoa"/>
        </authorList>
    </citation>
    <scope>IDENTIFICATION</scope>
    <source>
        <strain evidence="1">WRAIR2</strain>
    </source>
</reference>
<protein>
    <recommendedName>
        <fullName evidence="3">Transposase Helix-turn-helix domain-containing protein</fullName>
    </recommendedName>
</protein>
<sequence length="102" mass="12124">MRMNKTAFFYILRKIRPRLPKKQKTNIIPEHRLMLTLRFLSTGLSFRALAYSFRISNQTVAVIIYQTCEAIWDTLKNIHMPSPTVQRFKQTAEEFERQCGFP</sequence>
<evidence type="ECO:0008006" key="3">
    <source>
        <dbReference type="Google" id="ProtNLM"/>
    </source>
</evidence>
<accession>A0A182NT37</accession>